<dbReference type="InterPro" id="IPR013149">
    <property type="entry name" value="ADH-like_C"/>
</dbReference>
<keyword evidence="5" id="KW-1185">Reference proteome</keyword>
<dbReference type="SMART" id="SM00829">
    <property type="entry name" value="PKS_ER"/>
    <property type="match status" value="1"/>
</dbReference>
<sequence length="342" mass="35986">MAPSTLTNTAAWLMAPKARPFEIKPAPLGTPGENQILIRNHAIAINPIDAKIQQGIPYPMDYPAILGQDVAGEVVALGPNVTRFKEGDRVTGAAAGFFTKRNEEKAFQTYTVLDTNLACRIPDSMSFERAAVIPLGLATAACALFSSNLLGLQLPTEPAQKPTGSVLLVWGGASSVGLNAIQLAVAAGYEVVTTCSPKNFEYVKQFGPTHVFDYNSSAVVSDLVDAVKGKATVGAFDAVGGHAPSVEFVQKAEGVKFVATAVRGFAEPPEGMKIAQCMSLVIKDTPVGKAIWEDFLPKALEEGAFVPAPEPLIAGKGLEALQVAIDLKRDGVSAKEKVVVVL</sequence>
<dbReference type="InterPro" id="IPR011032">
    <property type="entry name" value="GroES-like_sf"/>
</dbReference>
<dbReference type="Pfam" id="PF08240">
    <property type="entry name" value="ADH_N"/>
    <property type="match status" value="1"/>
</dbReference>
<reference evidence="4 5" key="1">
    <citation type="submission" date="2016-10" db="EMBL/GenBank/DDBJ databases">
        <title>Draft genome sequence of Coniochaeta ligniaria NRRL30616, a lignocellulolytic fungus for bioabatement of inhibitors in plant biomass hydrolysates.</title>
        <authorList>
            <consortium name="DOE Joint Genome Institute"/>
            <person name="Jimenez D.J."/>
            <person name="Hector R.E."/>
            <person name="Riley R."/>
            <person name="Sun H."/>
            <person name="Grigoriev I.V."/>
            <person name="Van Elsas J.D."/>
            <person name="Nichols N.N."/>
        </authorList>
    </citation>
    <scope>NUCLEOTIDE SEQUENCE [LARGE SCALE GENOMIC DNA]</scope>
    <source>
        <strain evidence="4 5">NRRL 30616</strain>
    </source>
</reference>
<evidence type="ECO:0000259" key="3">
    <source>
        <dbReference type="SMART" id="SM00829"/>
    </source>
</evidence>
<dbReference type="Proteomes" id="UP000182658">
    <property type="component" value="Unassembled WGS sequence"/>
</dbReference>
<dbReference type="SUPFAM" id="SSF50129">
    <property type="entry name" value="GroES-like"/>
    <property type="match status" value="1"/>
</dbReference>
<accession>A0A1J7IV56</accession>
<organism evidence="4 5">
    <name type="scientific">Coniochaeta ligniaria NRRL 30616</name>
    <dbReference type="NCBI Taxonomy" id="1408157"/>
    <lineage>
        <taxon>Eukaryota</taxon>
        <taxon>Fungi</taxon>
        <taxon>Dikarya</taxon>
        <taxon>Ascomycota</taxon>
        <taxon>Pezizomycotina</taxon>
        <taxon>Sordariomycetes</taxon>
        <taxon>Sordariomycetidae</taxon>
        <taxon>Coniochaetales</taxon>
        <taxon>Coniochaetaceae</taxon>
        <taxon>Coniochaeta</taxon>
    </lineage>
</organism>
<dbReference type="AlphaFoldDB" id="A0A1J7IV56"/>
<gene>
    <name evidence="4" type="ORF">CONLIGDRAFT_305255</name>
</gene>
<dbReference type="InterPro" id="IPR020843">
    <property type="entry name" value="ER"/>
</dbReference>
<evidence type="ECO:0000313" key="4">
    <source>
        <dbReference type="EMBL" id="OIW31197.1"/>
    </source>
</evidence>
<evidence type="ECO:0000256" key="2">
    <source>
        <dbReference type="ARBA" id="ARBA00023002"/>
    </source>
</evidence>
<dbReference type="PANTHER" id="PTHR45348:SF2">
    <property type="entry name" value="ZINC-TYPE ALCOHOL DEHYDROGENASE-LIKE PROTEIN C2E1P3.01"/>
    <property type="match status" value="1"/>
</dbReference>
<dbReference type="InterPro" id="IPR013154">
    <property type="entry name" value="ADH-like_N"/>
</dbReference>
<dbReference type="Gene3D" id="3.90.180.10">
    <property type="entry name" value="Medium-chain alcohol dehydrogenases, catalytic domain"/>
    <property type="match status" value="1"/>
</dbReference>
<comment type="similarity">
    <text evidence="1">Belongs to the zinc-containing alcohol dehydrogenase family.</text>
</comment>
<dbReference type="EMBL" id="KV875096">
    <property type="protein sequence ID" value="OIW31197.1"/>
    <property type="molecule type" value="Genomic_DNA"/>
</dbReference>
<dbReference type="OrthoDB" id="3509362at2759"/>
<keyword evidence="2" id="KW-0560">Oxidoreductase</keyword>
<protein>
    <submittedName>
        <fullName evidence="4">Zinc-binding oxidoreductase CipB</fullName>
    </submittedName>
</protein>
<proteinExistence type="inferred from homology"/>
<dbReference type="Pfam" id="PF00107">
    <property type="entry name" value="ADH_zinc_N"/>
    <property type="match status" value="1"/>
</dbReference>
<feature type="domain" description="Enoyl reductase (ER)" evidence="3">
    <location>
        <begin position="18"/>
        <end position="340"/>
    </location>
</feature>
<dbReference type="InterPro" id="IPR036291">
    <property type="entry name" value="NAD(P)-bd_dom_sf"/>
</dbReference>
<dbReference type="PANTHER" id="PTHR45348">
    <property type="entry name" value="HYPOTHETICAL OXIDOREDUCTASE (EUROFUNG)"/>
    <property type="match status" value="1"/>
</dbReference>
<evidence type="ECO:0000256" key="1">
    <source>
        <dbReference type="ARBA" id="ARBA00008072"/>
    </source>
</evidence>
<dbReference type="SUPFAM" id="SSF51735">
    <property type="entry name" value="NAD(P)-binding Rossmann-fold domains"/>
    <property type="match status" value="1"/>
</dbReference>
<dbReference type="Gene3D" id="3.40.50.720">
    <property type="entry name" value="NAD(P)-binding Rossmann-like Domain"/>
    <property type="match status" value="1"/>
</dbReference>
<dbReference type="GO" id="GO:0016651">
    <property type="term" value="F:oxidoreductase activity, acting on NAD(P)H"/>
    <property type="evidence" value="ECO:0007669"/>
    <property type="project" value="InterPro"/>
</dbReference>
<dbReference type="STRING" id="1408157.A0A1J7IV56"/>
<name>A0A1J7IV56_9PEZI</name>
<dbReference type="CDD" id="cd08249">
    <property type="entry name" value="enoyl_reductase_like"/>
    <property type="match status" value="1"/>
</dbReference>
<evidence type="ECO:0000313" key="5">
    <source>
        <dbReference type="Proteomes" id="UP000182658"/>
    </source>
</evidence>
<dbReference type="InterPro" id="IPR047122">
    <property type="entry name" value="Trans-enoyl_RdTase-like"/>
</dbReference>
<dbReference type="InParanoid" id="A0A1J7IV56"/>